<dbReference type="PANTHER" id="PTHR43284:SF1">
    <property type="entry name" value="ASPARAGINE SYNTHETASE"/>
    <property type="match status" value="1"/>
</dbReference>
<dbReference type="CDD" id="cd01991">
    <property type="entry name" value="Asn_synthase_B_C"/>
    <property type="match status" value="1"/>
</dbReference>
<evidence type="ECO:0000256" key="6">
    <source>
        <dbReference type="ARBA" id="ARBA00022962"/>
    </source>
</evidence>
<dbReference type="CDD" id="cd00712">
    <property type="entry name" value="AsnB"/>
    <property type="match status" value="1"/>
</dbReference>
<dbReference type="Proteomes" id="UP000009881">
    <property type="component" value="Unassembled WGS sequence"/>
</dbReference>
<keyword evidence="8" id="KW-0028">Amino-acid biosynthesis</keyword>
<comment type="similarity">
    <text evidence="2">Belongs to the asparagine synthetase family.</text>
</comment>
<dbReference type="RefSeq" id="WP_009538568.1">
    <property type="nucleotide sequence ID" value="NZ_ANHY01000002.1"/>
</dbReference>
<dbReference type="Pfam" id="PF13537">
    <property type="entry name" value="GATase_7"/>
    <property type="match status" value="1"/>
</dbReference>
<dbReference type="STRING" id="1238182.C882_1578"/>
<dbReference type="PANTHER" id="PTHR43284">
    <property type="entry name" value="ASPARAGINE SYNTHETASE (GLUTAMINE-HYDROLYZING)"/>
    <property type="match status" value="1"/>
</dbReference>
<evidence type="ECO:0000313" key="12">
    <source>
        <dbReference type="EMBL" id="EKV32741.1"/>
    </source>
</evidence>
<dbReference type="InterPro" id="IPR033738">
    <property type="entry name" value="AsnB_N"/>
</dbReference>
<protein>
    <recommendedName>
        <fullName evidence="3">asparagine synthase (glutamine-hydrolyzing)</fullName>
        <ecNumber evidence="3">6.3.5.4</ecNumber>
    </recommendedName>
</protein>
<evidence type="ECO:0000256" key="4">
    <source>
        <dbReference type="ARBA" id="ARBA00022741"/>
    </source>
</evidence>
<dbReference type="Gene3D" id="3.60.20.10">
    <property type="entry name" value="Glutamine Phosphoribosylpyrophosphate, subunit 1, domain 1"/>
    <property type="match status" value="1"/>
</dbReference>
<feature type="binding site" evidence="9">
    <location>
        <begin position="364"/>
        <end position="365"/>
    </location>
    <ligand>
        <name>ATP</name>
        <dbReference type="ChEBI" id="CHEBI:30616"/>
    </ligand>
</feature>
<comment type="caution">
    <text evidence="12">The sequence shown here is derived from an EMBL/GenBank/DDBJ whole genome shotgun (WGS) entry which is preliminary data.</text>
</comment>
<gene>
    <name evidence="12" type="ORF">C882_1578</name>
</gene>
<keyword evidence="5 9" id="KW-0067">ATP-binding</keyword>
<dbReference type="NCBIfam" id="TIGR01536">
    <property type="entry name" value="asn_synth_AEB"/>
    <property type="match status" value="1"/>
</dbReference>
<keyword evidence="8" id="KW-0061">Asparagine biosynthesis</keyword>
<evidence type="ECO:0000256" key="5">
    <source>
        <dbReference type="ARBA" id="ARBA00022840"/>
    </source>
</evidence>
<evidence type="ECO:0000256" key="3">
    <source>
        <dbReference type="ARBA" id="ARBA00012737"/>
    </source>
</evidence>
<dbReference type="Pfam" id="PF00733">
    <property type="entry name" value="Asn_synthase"/>
    <property type="match status" value="1"/>
</dbReference>
<dbReference type="SUPFAM" id="SSF56235">
    <property type="entry name" value="N-terminal nucleophile aminohydrolases (Ntn hydrolases)"/>
    <property type="match status" value="1"/>
</dbReference>
<dbReference type="PATRIC" id="fig|1238182.3.peg.116"/>
<dbReference type="EMBL" id="ANHY01000002">
    <property type="protein sequence ID" value="EKV32741.1"/>
    <property type="molecule type" value="Genomic_DNA"/>
</dbReference>
<dbReference type="OrthoDB" id="9763290at2"/>
<dbReference type="InterPro" id="IPR014729">
    <property type="entry name" value="Rossmann-like_a/b/a_fold"/>
</dbReference>
<dbReference type="SUPFAM" id="SSF52402">
    <property type="entry name" value="Adenine nucleotide alpha hydrolases-like"/>
    <property type="match status" value="1"/>
</dbReference>
<comment type="catalytic activity">
    <reaction evidence="7">
        <text>L-aspartate + L-glutamine + ATP + H2O = L-asparagine + L-glutamate + AMP + diphosphate + H(+)</text>
        <dbReference type="Rhea" id="RHEA:12228"/>
        <dbReference type="ChEBI" id="CHEBI:15377"/>
        <dbReference type="ChEBI" id="CHEBI:15378"/>
        <dbReference type="ChEBI" id="CHEBI:29985"/>
        <dbReference type="ChEBI" id="CHEBI:29991"/>
        <dbReference type="ChEBI" id="CHEBI:30616"/>
        <dbReference type="ChEBI" id="CHEBI:33019"/>
        <dbReference type="ChEBI" id="CHEBI:58048"/>
        <dbReference type="ChEBI" id="CHEBI:58359"/>
        <dbReference type="ChEBI" id="CHEBI:456215"/>
        <dbReference type="EC" id="6.3.5.4"/>
    </reaction>
</comment>
<evidence type="ECO:0000256" key="2">
    <source>
        <dbReference type="ARBA" id="ARBA00005752"/>
    </source>
</evidence>
<dbReference type="Gene3D" id="3.40.50.620">
    <property type="entry name" value="HUPs"/>
    <property type="match status" value="2"/>
</dbReference>
<dbReference type="PIRSF" id="PIRSF001589">
    <property type="entry name" value="Asn_synthetase_glu-h"/>
    <property type="match status" value="1"/>
</dbReference>
<keyword evidence="6 8" id="KW-0315">Glutamine amidotransferase</keyword>
<name>K9HX54_9PROT</name>
<dbReference type="InterPro" id="IPR017539">
    <property type="entry name" value="XrtA_amidotfase"/>
</dbReference>
<dbReference type="NCBIfam" id="TIGR03108">
    <property type="entry name" value="eps_aminotran_1"/>
    <property type="match status" value="1"/>
</dbReference>
<evidence type="ECO:0000256" key="1">
    <source>
        <dbReference type="ARBA" id="ARBA00005187"/>
    </source>
</evidence>
<feature type="domain" description="Glutamine amidotransferase type-2" evidence="11">
    <location>
        <begin position="2"/>
        <end position="214"/>
    </location>
</feature>
<evidence type="ECO:0000259" key="11">
    <source>
        <dbReference type="PROSITE" id="PS51278"/>
    </source>
</evidence>
<evidence type="ECO:0000256" key="9">
    <source>
        <dbReference type="PIRSR" id="PIRSR001589-2"/>
    </source>
</evidence>
<dbReference type="InterPro" id="IPR006426">
    <property type="entry name" value="Asn_synth_AEB"/>
</dbReference>
<accession>K9HX54</accession>
<dbReference type="eggNOG" id="COG0367">
    <property type="taxonomic scope" value="Bacteria"/>
</dbReference>
<dbReference type="PROSITE" id="PS51278">
    <property type="entry name" value="GATASE_TYPE_2"/>
    <property type="match status" value="1"/>
</dbReference>
<dbReference type="GO" id="GO:0006529">
    <property type="term" value="P:asparagine biosynthetic process"/>
    <property type="evidence" value="ECO:0007669"/>
    <property type="project" value="UniProtKB-KW"/>
</dbReference>
<evidence type="ECO:0000313" key="13">
    <source>
        <dbReference type="Proteomes" id="UP000009881"/>
    </source>
</evidence>
<feature type="active site" description="For GATase activity" evidence="8">
    <location>
        <position position="2"/>
    </location>
</feature>
<organism evidence="12 13">
    <name type="scientific">Caenispirillum salinarum AK4</name>
    <dbReference type="NCBI Taxonomy" id="1238182"/>
    <lineage>
        <taxon>Bacteria</taxon>
        <taxon>Pseudomonadati</taxon>
        <taxon>Pseudomonadota</taxon>
        <taxon>Alphaproteobacteria</taxon>
        <taxon>Rhodospirillales</taxon>
        <taxon>Novispirillaceae</taxon>
        <taxon>Caenispirillum</taxon>
    </lineage>
</organism>
<dbReference type="InterPro" id="IPR051786">
    <property type="entry name" value="ASN_synthetase/amidase"/>
</dbReference>
<evidence type="ECO:0000256" key="8">
    <source>
        <dbReference type="PIRSR" id="PIRSR001589-1"/>
    </source>
</evidence>
<evidence type="ECO:0000256" key="10">
    <source>
        <dbReference type="PIRSR" id="PIRSR001589-3"/>
    </source>
</evidence>
<dbReference type="AlphaFoldDB" id="K9HX54"/>
<feature type="binding site" evidence="9">
    <location>
        <position position="292"/>
    </location>
    <ligand>
        <name>ATP</name>
        <dbReference type="ChEBI" id="CHEBI:30616"/>
    </ligand>
</feature>
<dbReference type="EC" id="6.3.5.4" evidence="3"/>
<comment type="pathway">
    <text evidence="1">Amino-acid biosynthesis; L-asparagine biosynthesis; L-asparagine from L-aspartate (L-Gln route): step 1/1.</text>
</comment>
<dbReference type="InterPro" id="IPR029055">
    <property type="entry name" value="Ntn_hydrolases_N"/>
</dbReference>
<dbReference type="InterPro" id="IPR017932">
    <property type="entry name" value="GATase_2_dom"/>
</dbReference>
<keyword evidence="13" id="KW-1185">Reference proteome</keyword>
<feature type="site" description="Important for beta-aspartyl-AMP intermediate formation" evidence="10">
    <location>
        <position position="366"/>
    </location>
</feature>
<dbReference type="InterPro" id="IPR001962">
    <property type="entry name" value="Asn_synthase"/>
</dbReference>
<dbReference type="GO" id="GO:0005524">
    <property type="term" value="F:ATP binding"/>
    <property type="evidence" value="ECO:0007669"/>
    <property type="project" value="UniProtKB-KW"/>
</dbReference>
<proteinExistence type="inferred from homology"/>
<reference evidence="12 13" key="1">
    <citation type="journal article" date="2013" name="Genome Announc.">
        <title>Draft Genome Sequence of an Alphaproteobacterium, Caenispirillum salinarum AK4(T), Isolated from a Solar Saltern.</title>
        <authorList>
            <person name="Khatri I."/>
            <person name="Singh A."/>
            <person name="Korpole S."/>
            <person name="Pinnaka A.K."/>
            <person name="Subramanian S."/>
        </authorList>
    </citation>
    <scope>NUCLEOTIDE SEQUENCE [LARGE SCALE GENOMIC DNA]</scope>
    <source>
        <strain evidence="12 13">AK4</strain>
    </source>
</reference>
<dbReference type="GO" id="GO:0004066">
    <property type="term" value="F:asparagine synthase (glutamine-hydrolyzing) activity"/>
    <property type="evidence" value="ECO:0007669"/>
    <property type="project" value="UniProtKB-EC"/>
</dbReference>
<evidence type="ECO:0000256" key="7">
    <source>
        <dbReference type="ARBA" id="ARBA00048741"/>
    </source>
</evidence>
<dbReference type="GO" id="GO:0005829">
    <property type="term" value="C:cytosol"/>
    <property type="evidence" value="ECO:0007669"/>
    <property type="project" value="TreeGrafter"/>
</dbReference>
<keyword evidence="4 9" id="KW-0547">Nucleotide-binding</keyword>
<sequence>MCGIVGIYHARADHPVDQALLHAMNESQHHRGPDGGGLFAEDGVGLGHRRLSIIDVGGGAQPLFNEDGSVVVVYNGEIYNFAELFEELRARGHVFRTHCDTEAIVHAWEEWGEDCVRRFRGMFAFAIWDRRRHTLFLARDRLGIKPLYWARTTGGALVFGSELKSLLCHPGLSRAIDPLAVEDYFAYGYVPDPRTIYQSVHKLEPGHTLCIRRDDPAPPCPRQYWDVSFGAGGPRRMDDAVGELRARLKEAVGIRMIAEVPLGAFLSGGVDSSGVVAMMARQSSDPVDTCSIGFAQVDHDESPHAAKVAERWKTNHRTRRVDPDSFDLIDSLAAMYDEPFADSSAMPTFRVCQLAREKVTVALSGDGGDEVFAGYRRHRWHALEERVRGLVPPGMRRPVFGALGALYPKMDWAPKPLRAKTTFQALGRETVEGYFHAVSVLPDHLRARLYSPGLKARLGAYHAADVLRRHMEAAPTDHPLSRVQYADMKTYLPGDILTKVDRTSMAVALEVRVPLLDHHFVEWAGTVPPEMKLIGREGKAVLKKALEPDVPHDVLYRPKMGFAVPLAKWLRGPLKDRLREAVNGPVLADSGLFDRAFLSTLAEQHISGRNDHSAALWSVLMFEAFLRRQQAEVPVSLGTDTPPGPRLAVPAE</sequence>
<feature type="binding site" evidence="9">
    <location>
        <position position="100"/>
    </location>
    <ligand>
        <name>L-glutamine</name>
        <dbReference type="ChEBI" id="CHEBI:58359"/>
    </ligand>
</feature>